<feature type="non-terminal residue" evidence="3">
    <location>
        <position position="214"/>
    </location>
</feature>
<gene>
    <name evidence="3" type="ORF">PTTT1_LOCUS6445</name>
</gene>
<feature type="region of interest" description="Disordered" evidence="1">
    <location>
        <begin position="31"/>
        <end position="57"/>
    </location>
</feature>
<organism evidence="3">
    <name type="scientific">Phaeodactylum tricornutum</name>
    <name type="common">Diatom</name>
    <dbReference type="NCBI Taxonomy" id="2850"/>
    <lineage>
        <taxon>Eukaryota</taxon>
        <taxon>Sar</taxon>
        <taxon>Stramenopiles</taxon>
        <taxon>Ochrophyta</taxon>
        <taxon>Bacillariophyta</taxon>
        <taxon>Bacillariophyceae</taxon>
        <taxon>Bacillariophycidae</taxon>
        <taxon>Naviculales</taxon>
        <taxon>Phaeodactylaceae</taxon>
        <taxon>Phaeodactylum</taxon>
    </lineage>
</organism>
<dbReference type="Proteomes" id="UP000836788">
    <property type="component" value="Chromosome 10"/>
</dbReference>
<evidence type="ECO:0000256" key="1">
    <source>
        <dbReference type="SAM" id="MobiDB-lite"/>
    </source>
</evidence>
<feature type="chain" id="PRO_5035438433" evidence="2">
    <location>
        <begin position="23"/>
        <end position="214"/>
    </location>
</feature>
<dbReference type="AlphaFoldDB" id="A0A8J9SP69"/>
<dbReference type="EMBL" id="OU594951">
    <property type="protein sequence ID" value="CAG9278282.1"/>
    <property type="molecule type" value="Genomic_DNA"/>
</dbReference>
<proteinExistence type="predicted"/>
<accession>A0A8J9SP69</accession>
<reference evidence="3" key="1">
    <citation type="submission" date="2022-02" db="EMBL/GenBank/DDBJ databases">
        <authorList>
            <person name="Giguere J D."/>
        </authorList>
    </citation>
    <scope>NUCLEOTIDE SEQUENCE</scope>
    <source>
        <strain evidence="3">CCAP 1055/1</strain>
    </source>
</reference>
<feature type="signal peptide" evidence="2">
    <location>
        <begin position="1"/>
        <end position="22"/>
    </location>
</feature>
<sequence>MRPWRRVLLLLPVWYHPHSLHAKLADRSRLVQRRQPPTAATERYVDQSGLPIEGTSYHSARRREAVASVRQRQQHESIPPMVPEPTYSDDVRDESDFLDPTQRHLSSQLSGCCYNYQSYSASSLCSLYGDNCESGETPSHDSGDGDCTHDGLSFIGISFSVNTASGNPYSYQLCDQFPMENIIDRDYEYVMSMDEDGWLVGGGYKTFDYSGKMP</sequence>
<evidence type="ECO:0000313" key="3">
    <source>
        <dbReference type="EMBL" id="CAG9278282.1"/>
    </source>
</evidence>
<keyword evidence="2" id="KW-0732">Signal</keyword>
<name>A0A8J9SP69_PHATR</name>
<protein>
    <submittedName>
        <fullName evidence="3">Uncharacterized protein</fullName>
    </submittedName>
</protein>
<evidence type="ECO:0000256" key="2">
    <source>
        <dbReference type="SAM" id="SignalP"/>
    </source>
</evidence>